<dbReference type="EMBL" id="JAPCID010000046">
    <property type="protein sequence ID" value="MDA0140851.1"/>
    <property type="molecule type" value="Genomic_DNA"/>
</dbReference>
<evidence type="ECO:0008006" key="3">
    <source>
        <dbReference type="Google" id="ProtNLM"/>
    </source>
</evidence>
<proteinExistence type="predicted"/>
<comment type="caution">
    <text evidence="1">The sequence shown here is derived from an EMBL/GenBank/DDBJ whole genome shotgun (WGS) entry which is preliminary data.</text>
</comment>
<dbReference type="RefSeq" id="WP_202956978.1">
    <property type="nucleotide sequence ID" value="NZ_JAPCID010000046.1"/>
</dbReference>
<keyword evidence="2" id="KW-1185">Reference proteome</keyword>
<protein>
    <recommendedName>
        <fullName evidence="3">PLD phosphodiesterase domain-containing protein</fullName>
    </recommendedName>
</protein>
<sequence>MTALPPVITPNDAQQRLTDDGLLALGLTVPLLGPSWSNADATFDNAALTLTMTPGGGARPPFLGIRTWVADLRRAGVYDVSGLPLTGIGAVLRLHPQAATRLDQLVATRLGAAGPIRPVPHTMVVRCATNPALTARWFAPGESIDIDPADTPVMSFHDARGLIVDPVAVAALFNDLATAFPALAPLGVLNTPGGVTSIAGKATGIVVQVVDPHGAPFRAVDSLAPRKFVSGTDSGDAVGLVALNAADGIGIPASGDGAARIRVGWTHNGVLDRTTLTVPAGVPAGIARQFLRVTAVDLKWHLLGNRSNTVVYGIDGADQAIPEEFRPAVRDRVRLDFLVDGVDVLSASGSVLGAIGAGWQGLAFASSPVIDDGVGLPGGHWPAFPVALGGGAPPSGQPDTGLVASWSGDQDVLLTFPGGTIPLDWHVRVYPQVFKRIESIGPAPSFLRGDGAAHVVADNNAFSLLLTNPLDLPVGAVQPPGRRLIFDLVVTDRMNATRTFGNVIVPIGAPSGATPVDAFGTPDPMAGNGAVLKAVAAAPVFGIPAPEVDPALPTSILEMLRRLGGESDPREGPRLPTQARFASLLTVGTGDTAAPMTWDAVVSGGRWARETRSAMHALGNPGNPAGPDVHAAGVRVDGAAAFDVAQIAARRAQPLLPFLASAGVGWLPVVANTGWAAPAEPANDTAPAGQTAPRSCAAAVLRTIAVKCESPELALIDDIPAADASINDLIDVIVQKFGFDPDDVDDVDLTNEAQIVREIRREFHTQRFGSRDAQWALRRAVRQARDLVFISSPAFSATKHEKDPPGPAAPHELDLVAELALRMNEQQSLLVLVCVPRWPDADPLYGGWVRQAFKARNAALQVLKDVDPARVVAFHPNGFPGRAVAIRSTTVVVDDAWALVGTSHWRRRGMTFDDGVDIVGFDRTTDGGGASARIRTFRQALLASLTGVTAPVAPATDADWSRLGGTRSCVDLVGDLVAQGGLGRLAPFWEGPTDTDVAVQSDHVADPDGGTSDEYLLRFATLIGENPGGN</sequence>
<gene>
    <name evidence="1" type="ORF">OJ962_25365</name>
</gene>
<dbReference type="Proteomes" id="UP001147700">
    <property type="component" value="Unassembled WGS sequence"/>
</dbReference>
<organism evidence="1 2">
    <name type="scientific">Solirubrobacter deserti</name>
    <dbReference type="NCBI Taxonomy" id="2282478"/>
    <lineage>
        <taxon>Bacteria</taxon>
        <taxon>Bacillati</taxon>
        <taxon>Actinomycetota</taxon>
        <taxon>Thermoleophilia</taxon>
        <taxon>Solirubrobacterales</taxon>
        <taxon>Solirubrobacteraceae</taxon>
        <taxon>Solirubrobacter</taxon>
    </lineage>
</organism>
<evidence type="ECO:0000313" key="2">
    <source>
        <dbReference type="Proteomes" id="UP001147700"/>
    </source>
</evidence>
<name>A0ABT4RQR1_9ACTN</name>
<dbReference type="SUPFAM" id="SSF56024">
    <property type="entry name" value="Phospholipase D/nuclease"/>
    <property type="match status" value="1"/>
</dbReference>
<accession>A0ABT4RQR1</accession>
<evidence type="ECO:0000313" key="1">
    <source>
        <dbReference type="EMBL" id="MDA0140851.1"/>
    </source>
</evidence>
<reference evidence="1" key="1">
    <citation type="submission" date="2022-10" db="EMBL/GenBank/DDBJ databases">
        <title>The WGS of Solirubrobacter sp. CPCC 204708.</title>
        <authorList>
            <person name="Jiang Z."/>
        </authorList>
    </citation>
    <scope>NUCLEOTIDE SEQUENCE</scope>
    <source>
        <strain evidence="1">CPCC 204708</strain>
    </source>
</reference>